<evidence type="ECO:0000256" key="2">
    <source>
        <dbReference type="ARBA" id="ARBA00008697"/>
    </source>
</evidence>
<evidence type="ECO:0000256" key="4">
    <source>
        <dbReference type="ARBA" id="ARBA00016962"/>
    </source>
</evidence>
<dbReference type="PANTHER" id="PTHR43738">
    <property type="entry name" value="ABC TRANSPORTER, MEMBRANE PROTEIN"/>
    <property type="match status" value="1"/>
</dbReference>
<dbReference type="EMBL" id="JAMDMM010000016">
    <property type="protein sequence ID" value="MCY9606933.1"/>
    <property type="molecule type" value="Genomic_DNA"/>
</dbReference>
<comment type="subunit">
    <text evidence="3">The complex is composed of two ATP-binding proteins (HrtA), two transmembrane proteins (HrtB) and a solute-binding protein.</text>
</comment>
<proteinExistence type="inferred from homology"/>
<feature type="transmembrane region" description="Helical" evidence="11">
    <location>
        <begin position="15"/>
        <end position="36"/>
    </location>
</feature>
<evidence type="ECO:0000313" key="15">
    <source>
        <dbReference type="Proteomes" id="UP000315377"/>
    </source>
</evidence>
<dbReference type="Proteomes" id="UP000315377">
    <property type="component" value="Chromosome"/>
</dbReference>
<comment type="subcellular location">
    <subcellularLocation>
        <location evidence="1">Cell membrane</location>
        <topology evidence="1">Multi-pass membrane protein</topology>
    </subcellularLocation>
</comment>
<evidence type="ECO:0000313" key="16">
    <source>
        <dbReference type="Proteomes" id="UP001209276"/>
    </source>
</evidence>
<keyword evidence="9 11" id="KW-0472">Membrane</keyword>
<feature type="transmembrane region" description="Helical" evidence="11">
    <location>
        <begin position="330"/>
        <end position="350"/>
    </location>
</feature>
<evidence type="ECO:0000313" key="14">
    <source>
        <dbReference type="EMBL" id="QDM44475.1"/>
    </source>
</evidence>
<keyword evidence="6" id="KW-1003">Cell membrane</keyword>
<evidence type="ECO:0000313" key="13">
    <source>
        <dbReference type="EMBL" id="MCY9606933.1"/>
    </source>
</evidence>
<reference evidence="13 16" key="2">
    <citation type="submission" date="2022-05" db="EMBL/GenBank/DDBJ databases">
        <title>Genome Sequencing of Bee-Associated Microbes.</title>
        <authorList>
            <person name="Dunlap C."/>
        </authorList>
    </citation>
    <scope>NUCLEOTIDE SEQUENCE [LARGE SCALE GENOMIC DNA]</scope>
    <source>
        <strain evidence="13 16">NRRL B-14613</strain>
    </source>
</reference>
<dbReference type="RefSeq" id="WP_087443986.1">
    <property type="nucleotide sequence ID" value="NZ_CABMNB010000038.1"/>
</dbReference>
<evidence type="ECO:0000256" key="10">
    <source>
        <dbReference type="ARBA" id="ARBA00024973"/>
    </source>
</evidence>
<dbReference type="GeneID" id="76997103"/>
<dbReference type="InterPro" id="IPR051125">
    <property type="entry name" value="ABC-4/HrtB_transporter"/>
</dbReference>
<evidence type="ECO:0000256" key="5">
    <source>
        <dbReference type="ARBA" id="ARBA00022448"/>
    </source>
</evidence>
<feature type="domain" description="ABC3 transporter permease C-terminal" evidence="12">
    <location>
        <begin position="247"/>
        <end position="355"/>
    </location>
</feature>
<dbReference type="GO" id="GO:0005886">
    <property type="term" value="C:plasma membrane"/>
    <property type="evidence" value="ECO:0007669"/>
    <property type="project" value="UniProtKB-SubCell"/>
</dbReference>
<accession>A0AAP9DV11</accession>
<evidence type="ECO:0000256" key="7">
    <source>
        <dbReference type="ARBA" id="ARBA00022692"/>
    </source>
</evidence>
<dbReference type="InterPro" id="IPR003838">
    <property type="entry name" value="ABC3_permease_C"/>
</dbReference>
<keyword evidence="16" id="KW-1185">Reference proteome</keyword>
<comment type="function">
    <text evidence="10">Part of the ABC transporter complex hrt involved in hemin import. Responsible for the translocation of the substrate across the membrane.</text>
</comment>
<dbReference type="PANTHER" id="PTHR43738:SF1">
    <property type="entry name" value="HEMIN TRANSPORT SYSTEM PERMEASE PROTEIN HRTB-RELATED"/>
    <property type="match status" value="1"/>
</dbReference>
<organism evidence="14 15">
    <name type="scientific">Paenibacillus thiaminolyticus</name>
    <name type="common">Bacillus thiaminolyticus</name>
    <dbReference type="NCBI Taxonomy" id="49283"/>
    <lineage>
        <taxon>Bacteria</taxon>
        <taxon>Bacillati</taxon>
        <taxon>Bacillota</taxon>
        <taxon>Bacilli</taxon>
        <taxon>Bacillales</taxon>
        <taxon>Paenibacillaceae</taxon>
        <taxon>Paenibacillus</taxon>
    </lineage>
</organism>
<evidence type="ECO:0000256" key="8">
    <source>
        <dbReference type="ARBA" id="ARBA00022989"/>
    </source>
</evidence>
<gene>
    <name evidence="14" type="ORF">FLT43_14145</name>
    <name evidence="13" type="ORF">M5W83_07190</name>
</gene>
<sequence length="366" mass="39272">MFLAMRELKHARARFLLIGFIMVMIASLTLIISGLANGLSDDNASAIKRMKADFLVYQSDSEFKLARSSLPRERLAQVAKQDGVREATPLAQTMLTLTRDGSERKSDVTLFAIDTKGMLMPPIVEGASPAVNDAHEVVVDRSLQKDGVKLGDTLTIPDTKATMKVVGFAEGQTFSHTPVIYMDMKSMDAMMDTLGRPAPSYNAIAIQGDPSVPDTLASHFDGVETATLKEAMSGIPGFKEEQGSLSMMIGFLVVIAAFVQAVFFYVITLQKTNQYGIIKAIGASTSYLARNLIGQVLLLAVVAVAISIGLTFGLSFILPASMPFELGGKVLATYSGLLVLVSVLGALLSLRRIAQVDAMEAIGRVE</sequence>
<evidence type="ECO:0000256" key="11">
    <source>
        <dbReference type="SAM" id="Phobius"/>
    </source>
</evidence>
<feature type="transmembrane region" description="Helical" evidence="11">
    <location>
        <begin position="296"/>
        <end position="318"/>
    </location>
</feature>
<protein>
    <recommendedName>
        <fullName evidence="4">Putative hemin transport system permease protein HrtB</fullName>
    </recommendedName>
</protein>
<dbReference type="AlphaFoldDB" id="A0AAP9DV11"/>
<dbReference type="Pfam" id="PF02687">
    <property type="entry name" value="FtsX"/>
    <property type="match status" value="1"/>
</dbReference>
<name>A0AAP9DV11_PANTH</name>
<keyword evidence="7 11" id="KW-0812">Transmembrane</keyword>
<feature type="transmembrane region" description="Helical" evidence="11">
    <location>
        <begin position="245"/>
        <end position="267"/>
    </location>
</feature>
<dbReference type="Proteomes" id="UP001209276">
    <property type="component" value="Unassembled WGS sequence"/>
</dbReference>
<evidence type="ECO:0000256" key="3">
    <source>
        <dbReference type="ARBA" id="ARBA00011131"/>
    </source>
</evidence>
<dbReference type="EMBL" id="CP041405">
    <property type="protein sequence ID" value="QDM44475.1"/>
    <property type="molecule type" value="Genomic_DNA"/>
</dbReference>
<evidence type="ECO:0000256" key="9">
    <source>
        <dbReference type="ARBA" id="ARBA00023136"/>
    </source>
</evidence>
<evidence type="ECO:0000256" key="6">
    <source>
        <dbReference type="ARBA" id="ARBA00022475"/>
    </source>
</evidence>
<keyword evidence="5" id="KW-0813">Transport</keyword>
<keyword evidence="8 11" id="KW-1133">Transmembrane helix</keyword>
<reference evidence="14 15" key="1">
    <citation type="submission" date="2019-07" db="EMBL/GenBank/DDBJ databases">
        <title>Paenibacillus thiaminolyticus NRRL B-4156.</title>
        <authorList>
            <person name="Hehnly C."/>
            <person name="Zhang L."/>
        </authorList>
    </citation>
    <scope>NUCLEOTIDE SEQUENCE [LARGE SCALE GENOMIC DNA]</scope>
    <source>
        <strain evidence="14 15">NRRL B-4156</strain>
    </source>
</reference>
<comment type="similarity">
    <text evidence="2">Belongs to the ABC-4 integral membrane protein family. HrtB subfamily.</text>
</comment>
<evidence type="ECO:0000256" key="1">
    <source>
        <dbReference type="ARBA" id="ARBA00004651"/>
    </source>
</evidence>
<evidence type="ECO:0000259" key="12">
    <source>
        <dbReference type="Pfam" id="PF02687"/>
    </source>
</evidence>